<dbReference type="Pfam" id="PF04392">
    <property type="entry name" value="ABC_sub_bind"/>
    <property type="match status" value="1"/>
</dbReference>
<dbReference type="EMBL" id="JTJM01000046">
    <property type="protein sequence ID" value="OBW90936.1"/>
    <property type="molecule type" value="Genomic_DNA"/>
</dbReference>
<dbReference type="InterPro" id="IPR007487">
    <property type="entry name" value="ABC_transpt-TYRBP-like"/>
</dbReference>
<feature type="signal peptide" evidence="1">
    <location>
        <begin position="1"/>
        <end position="24"/>
    </location>
</feature>
<comment type="caution">
    <text evidence="2">The sequence shown here is derived from an EMBL/GenBank/DDBJ whole genome shotgun (WGS) entry which is preliminary data.</text>
</comment>
<dbReference type="CDD" id="cd06325">
    <property type="entry name" value="PBP1_ABC_unchar_transporter"/>
    <property type="match status" value="1"/>
</dbReference>
<proteinExistence type="predicted"/>
<sequence length="323" mass="33921">MKKFKLALWATLAATTLLTGNTIAAEMKNVAITAIVEHPALDAVRQGTIAELKKEGFEEGKNLKIDFQSAQGNTATAAQIARKFVGDKPDVIVAIGTPSAQAVAAATRHIPLVFSAISDPVAAKLVKSWEASGTNVTGTSDALPIQPQIDLIKRLIPNLKAIGFVYSSGEVNSTVVLKQLQEAGKANGFTVVEAPAPRTTDISTAARSLKGRVEAIYTSTDNGVVSAYESLYKSALDAGIPLIAADTSTVSRGAIAALSNNYYTLGEETGKIVGSILKGEKAGNIPVKTMDKLDLYLNLKAAKAFGVKVPQDLIDSAKEVIKE</sequence>
<evidence type="ECO:0000256" key="1">
    <source>
        <dbReference type="SAM" id="SignalP"/>
    </source>
</evidence>
<dbReference type="Gene3D" id="3.40.50.2300">
    <property type="match status" value="2"/>
</dbReference>
<dbReference type="AlphaFoldDB" id="A0A1A7NN29"/>
<name>A0A1A7NN29_9PAST</name>
<keyword evidence="3" id="KW-1185">Reference proteome</keyword>
<keyword evidence="1" id="KW-0732">Signal</keyword>
<reference evidence="2 3" key="1">
    <citation type="submission" date="2014-11" db="EMBL/GenBank/DDBJ databases">
        <title>Pan-genome of Gallibacterium spp.</title>
        <authorList>
            <person name="Kudirkiene E."/>
            <person name="Bojesen A.M."/>
        </authorList>
    </citation>
    <scope>NUCLEOTIDE SEQUENCE [LARGE SCALE GENOMIC DNA]</scope>
    <source>
        <strain evidence="2 3">F151</strain>
    </source>
</reference>
<dbReference type="PANTHER" id="PTHR35271">
    <property type="entry name" value="ABC TRANSPORTER, SUBSTRATE-BINDING LIPOPROTEIN-RELATED"/>
    <property type="match status" value="1"/>
</dbReference>
<dbReference type="SUPFAM" id="SSF53822">
    <property type="entry name" value="Periplasmic binding protein-like I"/>
    <property type="match status" value="1"/>
</dbReference>
<accession>A0A1A7NN29</accession>
<evidence type="ECO:0000313" key="3">
    <source>
        <dbReference type="Proteomes" id="UP000243558"/>
    </source>
</evidence>
<feature type="chain" id="PRO_5008358694" evidence="1">
    <location>
        <begin position="25"/>
        <end position="323"/>
    </location>
</feature>
<evidence type="ECO:0000313" key="2">
    <source>
        <dbReference type="EMBL" id="OBW90936.1"/>
    </source>
</evidence>
<protein>
    <submittedName>
        <fullName evidence="2">ABC transporter substrate-binding protein</fullName>
    </submittedName>
</protein>
<dbReference type="InterPro" id="IPR028082">
    <property type="entry name" value="Peripla_BP_I"/>
</dbReference>
<dbReference type="PATRIC" id="fig|505345.7.peg.1805"/>
<dbReference type="RefSeq" id="WP_065239777.1">
    <property type="nucleotide sequence ID" value="NZ_JTJM01000046.1"/>
</dbReference>
<organism evidence="2 3">
    <name type="scientific">Gallibacterium genomosp. 3</name>
    <dbReference type="NCBI Taxonomy" id="505345"/>
    <lineage>
        <taxon>Bacteria</taxon>
        <taxon>Pseudomonadati</taxon>
        <taxon>Pseudomonadota</taxon>
        <taxon>Gammaproteobacteria</taxon>
        <taxon>Pasteurellales</taxon>
        <taxon>Pasteurellaceae</taxon>
        <taxon>Gallibacterium</taxon>
    </lineage>
</organism>
<dbReference type="PANTHER" id="PTHR35271:SF1">
    <property type="entry name" value="ABC TRANSPORTER, SUBSTRATE-BINDING LIPOPROTEIN"/>
    <property type="match status" value="1"/>
</dbReference>
<dbReference type="Proteomes" id="UP000243558">
    <property type="component" value="Unassembled WGS sequence"/>
</dbReference>
<gene>
    <name evidence="2" type="ORF">QV01_09070</name>
</gene>
<dbReference type="OrthoDB" id="9776955at2"/>